<evidence type="ECO:0000313" key="2">
    <source>
        <dbReference type="Proteomes" id="UP000315295"/>
    </source>
</evidence>
<keyword evidence="2" id="KW-1185">Reference proteome</keyword>
<protein>
    <submittedName>
        <fullName evidence="1">Uncharacterized protein</fullName>
    </submittedName>
</protein>
<organism evidence="1 2">
    <name type="scientific">Malus baccata</name>
    <name type="common">Siberian crab apple</name>
    <name type="synonym">Pyrus baccata</name>
    <dbReference type="NCBI Taxonomy" id="106549"/>
    <lineage>
        <taxon>Eukaryota</taxon>
        <taxon>Viridiplantae</taxon>
        <taxon>Streptophyta</taxon>
        <taxon>Embryophyta</taxon>
        <taxon>Tracheophyta</taxon>
        <taxon>Spermatophyta</taxon>
        <taxon>Magnoliopsida</taxon>
        <taxon>eudicotyledons</taxon>
        <taxon>Gunneridae</taxon>
        <taxon>Pentapetalae</taxon>
        <taxon>rosids</taxon>
        <taxon>fabids</taxon>
        <taxon>Rosales</taxon>
        <taxon>Rosaceae</taxon>
        <taxon>Amygdaloideae</taxon>
        <taxon>Maleae</taxon>
        <taxon>Malus</taxon>
    </lineage>
</organism>
<dbReference type="InterPro" id="IPR036612">
    <property type="entry name" value="KH_dom_type_1_sf"/>
</dbReference>
<gene>
    <name evidence="1" type="ORF">C1H46_018688</name>
</gene>
<reference evidence="1 2" key="1">
    <citation type="journal article" date="2019" name="G3 (Bethesda)">
        <title>Sequencing of a Wild Apple (Malus baccata) Genome Unravels the Differences Between Cultivated and Wild Apple Species Regarding Disease Resistance and Cold Tolerance.</title>
        <authorList>
            <person name="Chen X."/>
        </authorList>
    </citation>
    <scope>NUCLEOTIDE SEQUENCE [LARGE SCALE GENOMIC DNA]</scope>
    <source>
        <strain evidence="2">cv. Shandingzi</strain>
        <tissue evidence="1">Leaves</tissue>
    </source>
</reference>
<sequence length="175" mass="19976">MVKSSLDEHSILSDLKMADRSMTISKTVNTKDPELFLRSKILLELLGSASIPASLAIELMNGRRQHIFMRIGHQEGGLCSRFGIKEVGRVHTRLVKFMAAYKGHTILLLGRADVVGILGRDDGMEMARTVVEGYIVHGREHARVTEHRENKKSRKRKYREVMYCLREKRGNYILV</sequence>
<evidence type="ECO:0000313" key="1">
    <source>
        <dbReference type="EMBL" id="TQD95744.1"/>
    </source>
</evidence>
<dbReference type="EMBL" id="VIEB01000307">
    <property type="protein sequence ID" value="TQD95744.1"/>
    <property type="molecule type" value="Genomic_DNA"/>
</dbReference>
<dbReference type="STRING" id="106549.A0A540MAH2"/>
<accession>A0A540MAH2</accession>
<dbReference type="GO" id="GO:0003723">
    <property type="term" value="F:RNA binding"/>
    <property type="evidence" value="ECO:0007669"/>
    <property type="project" value="InterPro"/>
</dbReference>
<name>A0A540MAH2_MALBA</name>
<proteinExistence type="predicted"/>
<dbReference type="Gene3D" id="3.30.1370.10">
    <property type="entry name" value="K Homology domain, type 1"/>
    <property type="match status" value="1"/>
</dbReference>
<comment type="caution">
    <text evidence="1">The sequence shown here is derived from an EMBL/GenBank/DDBJ whole genome shotgun (WGS) entry which is preliminary data.</text>
</comment>
<dbReference type="Proteomes" id="UP000315295">
    <property type="component" value="Unassembled WGS sequence"/>
</dbReference>
<dbReference type="AlphaFoldDB" id="A0A540MAH2"/>